<keyword evidence="7 10" id="KW-0235">DNA replication</keyword>
<accession>A0A2W1NSF6</accession>
<evidence type="ECO:0000259" key="12">
    <source>
        <dbReference type="Pfam" id="PF02767"/>
    </source>
</evidence>
<keyword evidence="5 10" id="KW-0808">Transferase</keyword>
<comment type="subunit">
    <text evidence="10">Forms a ring-shaped head-to-tail homodimer around DNA.</text>
</comment>
<dbReference type="SUPFAM" id="SSF55979">
    <property type="entry name" value="DNA clamp"/>
    <property type="match status" value="3"/>
</dbReference>
<evidence type="ECO:0000256" key="9">
    <source>
        <dbReference type="ARBA" id="ARBA00023125"/>
    </source>
</evidence>
<evidence type="ECO:0000259" key="13">
    <source>
        <dbReference type="Pfam" id="PF02768"/>
    </source>
</evidence>
<dbReference type="Gene3D" id="3.10.150.10">
    <property type="entry name" value="DNA Polymerase III, subunit A, domain 2"/>
    <property type="match status" value="1"/>
</dbReference>
<dbReference type="Gene3D" id="3.70.10.10">
    <property type="match status" value="1"/>
</dbReference>
<feature type="domain" description="DNA polymerase III beta sliding clamp C-terminal" evidence="13">
    <location>
        <begin position="246"/>
        <end position="367"/>
    </location>
</feature>
<protein>
    <recommendedName>
        <fullName evidence="3 10">Beta sliding clamp</fullName>
    </recommendedName>
</protein>
<keyword evidence="4 10" id="KW-0963">Cytoplasm</keyword>
<feature type="domain" description="DNA polymerase III beta sliding clamp N-terminal" evidence="11">
    <location>
        <begin position="1"/>
        <end position="118"/>
    </location>
</feature>
<dbReference type="OrthoDB" id="8421503at2"/>
<reference evidence="14 15" key="1">
    <citation type="submission" date="2018-06" db="EMBL/GenBank/DDBJ databases">
        <title>The draft genome sequence of Crocinitomix sp. SM1701.</title>
        <authorList>
            <person name="Zhang X."/>
        </authorList>
    </citation>
    <scope>NUCLEOTIDE SEQUENCE [LARGE SCALE GENOMIC DNA]</scope>
    <source>
        <strain evidence="14 15">SM1701</strain>
    </source>
</reference>
<dbReference type="GO" id="GO:0003887">
    <property type="term" value="F:DNA-directed DNA polymerase activity"/>
    <property type="evidence" value="ECO:0007669"/>
    <property type="project" value="UniProtKB-UniRule"/>
</dbReference>
<comment type="caution">
    <text evidence="14">The sequence shown here is derived from an EMBL/GenBank/DDBJ whole genome shotgun (WGS) entry which is preliminary data.</text>
</comment>
<evidence type="ECO:0000259" key="11">
    <source>
        <dbReference type="Pfam" id="PF00712"/>
    </source>
</evidence>
<dbReference type="GO" id="GO:0005737">
    <property type="term" value="C:cytoplasm"/>
    <property type="evidence" value="ECO:0007669"/>
    <property type="project" value="UniProtKB-SubCell"/>
</dbReference>
<comment type="subcellular location">
    <subcellularLocation>
        <location evidence="1 10">Cytoplasm</location>
    </subcellularLocation>
</comment>
<name>A0A2W1NSF6_9FLAO</name>
<dbReference type="PIRSF" id="PIRSF000804">
    <property type="entry name" value="DNA_pol_III_b"/>
    <property type="match status" value="1"/>
</dbReference>
<dbReference type="GO" id="GO:0008408">
    <property type="term" value="F:3'-5' exonuclease activity"/>
    <property type="evidence" value="ECO:0007669"/>
    <property type="project" value="InterPro"/>
</dbReference>
<evidence type="ECO:0000313" key="15">
    <source>
        <dbReference type="Proteomes" id="UP000249248"/>
    </source>
</evidence>
<dbReference type="InterPro" id="IPR022635">
    <property type="entry name" value="DNA_polIII_beta_C"/>
</dbReference>
<dbReference type="InterPro" id="IPR046938">
    <property type="entry name" value="DNA_clamp_sf"/>
</dbReference>
<dbReference type="InterPro" id="IPR001001">
    <property type="entry name" value="DNA_polIII_beta"/>
</dbReference>
<comment type="similarity">
    <text evidence="2 10">Belongs to the beta sliding clamp family.</text>
</comment>
<dbReference type="InterPro" id="IPR022634">
    <property type="entry name" value="DNA_polIII_beta_N"/>
</dbReference>
<dbReference type="CDD" id="cd00140">
    <property type="entry name" value="beta_clamp"/>
    <property type="match status" value="1"/>
</dbReference>
<dbReference type="PANTHER" id="PTHR30478:SF0">
    <property type="entry name" value="BETA SLIDING CLAMP"/>
    <property type="match status" value="1"/>
</dbReference>
<evidence type="ECO:0000256" key="4">
    <source>
        <dbReference type="ARBA" id="ARBA00022490"/>
    </source>
</evidence>
<evidence type="ECO:0000256" key="1">
    <source>
        <dbReference type="ARBA" id="ARBA00004496"/>
    </source>
</evidence>
<keyword evidence="9" id="KW-0238">DNA-binding</keyword>
<comment type="function">
    <text evidence="10">Confers DNA tethering and processivity to DNA polymerases and other proteins. Acts as a clamp, forming a ring around DNA (a reaction catalyzed by the clamp-loading complex) which diffuses in an ATP-independent manner freely and bidirectionally along dsDNA. Initially characterized for its ability to contact the catalytic subunit of DNA polymerase III (Pol III), a complex, multichain enzyme responsible for most of the replicative synthesis in bacteria; Pol III exhibits 3'-5' exonuclease proofreading activity. The beta chain is required for initiation of replication as well as for processivity of DNA replication.</text>
</comment>
<feature type="domain" description="DNA polymerase III beta sliding clamp central" evidence="12">
    <location>
        <begin position="130"/>
        <end position="242"/>
    </location>
</feature>
<dbReference type="RefSeq" id="WP_111061483.1">
    <property type="nucleotide sequence ID" value="NZ_JBHUCU010000007.1"/>
</dbReference>
<evidence type="ECO:0000256" key="6">
    <source>
        <dbReference type="ARBA" id="ARBA00022695"/>
    </source>
</evidence>
<dbReference type="AlphaFoldDB" id="A0A2W1NSF6"/>
<evidence type="ECO:0000256" key="3">
    <source>
        <dbReference type="ARBA" id="ARBA00021035"/>
    </source>
</evidence>
<dbReference type="PANTHER" id="PTHR30478">
    <property type="entry name" value="DNA POLYMERASE III SUBUNIT BETA"/>
    <property type="match status" value="1"/>
</dbReference>
<keyword evidence="6 10" id="KW-0548">Nucleotidyltransferase</keyword>
<evidence type="ECO:0000256" key="10">
    <source>
        <dbReference type="PIRNR" id="PIRNR000804"/>
    </source>
</evidence>
<keyword evidence="15" id="KW-1185">Reference proteome</keyword>
<sequence length="371" mass="41188">MNFIISSSALLRNLQNISGVLNSNNSLPILDNFLFELKDGKLTISASDLENTMKTVVTPDEAKQDGNVAIPAKLLLDTLKNFADQPLVFQINENFGIEISSDYGKYKLVGQNADDFPQTIDMGDVEVLKIKGEIISNAIENTLFASGNDDLRPVMSGVFCQFSTEKLIFVATDAHKLVKYGRLDSTASKSADFILPKKPLNLLKQNLGGEEEVEVSYNETTAKFVFEDIELTCRLIDGKYPNYEAVIPKVNPNVLTVDRISFLNSIKRVSIFSNKTTHQVKLKIAGSELSISAEDLDFSNEAKERLTCAFVGDDLEIGFNSKFLMEMLNHIKTQEVILEMSEPNKAGILLPSGETNENEEVLMLVMPVMIR</sequence>
<evidence type="ECO:0000256" key="5">
    <source>
        <dbReference type="ARBA" id="ARBA00022679"/>
    </source>
</evidence>
<proteinExistence type="inferred from homology"/>
<dbReference type="Pfam" id="PF00712">
    <property type="entry name" value="DNA_pol3_beta"/>
    <property type="match status" value="1"/>
</dbReference>
<organism evidence="14 15">
    <name type="scientific">Putridiphycobacter roseus</name>
    <dbReference type="NCBI Taxonomy" id="2219161"/>
    <lineage>
        <taxon>Bacteria</taxon>
        <taxon>Pseudomonadati</taxon>
        <taxon>Bacteroidota</taxon>
        <taxon>Flavobacteriia</taxon>
        <taxon>Flavobacteriales</taxon>
        <taxon>Crocinitomicaceae</taxon>
        <taxon>Putridiphycobacter</taxon>
    </lineage>
</organism>
<dbReference type="GO" id="GO:0006271">
    <property type="term" value="P:DNA strand elongation involved in DNA replication"/>
    <property type="evidence" value="ECO:0007669"/>
    <property type="project" value="TreeGrafter"/>
</dbReference>
<keyword evidence="8 10" id="KW-0239">DNA-directed DNA polymerase</keyword>
<dbReference type="EMBL" id="QKSB01000001">
    <property type="protein sequence ID" value="PZE18582.1"/>
    <property type="molecule type" value="Genomic_DNA"/>
</dbReference>
<evidence type="ECO:0000313" key="14">
    <source>
        <dbReference type="EMBL" id="PZE18582.1"/>
    </source>
</evidence>
<dbReference type="Pfam" id="PF02767">
    <property type="entry name" value="DNA_pol3_beta_2"/>
    <property type="match status" value="1"/>
</dbReference>
<dbReference type="InterPro" id="IPR022637">
    <property type="entry name" value="DNA_polIII_beta_cen"/>
</dbReference>
<dbReference type="NCBIfam" id="TIGR00663">
    <property type="entry name" value="dnan"/>
    <property type="match status" value="1"/>
</dbReference>
<gene>
    <name evidence="14" type="primary">dnaN</name>
    <name evidence="14" type="ORF">DNU06_01760</name>
</gene>
<evidence type="ECO:0000256" key="8">
    <source>
        <dbReference type="ARBA" id="ARBA00022932"/>
    </source>
</evidence>
<dbReference type="GO" id="GO:0003677">
    <property type="term" value="F:DNA binding"/>
    <property type="evidence" value="ECO:0007669"/>
    <property type="project" value="UniProtKB-UniRule"/>
</dbReference>
<evidence type="ECO:0000256" key="2">
    <source>
        <dbReference type="ARBA" id="ARBA00010752"/>
    </source>
</evidence>
<evidence type="ECO:0000256" key="7">
    <source>
        <dbReference type="ARBA" id="ARBA00022705"/>
    </source>
</evidence>
<dbReference type="Proteomes" id="UP000249248">
    <property type="component" value="Unassembled WGS sequence"/>
</dbReference>
<dbReference type="SMART" id="SM00480">
    <property type="entry name" value="POL3Bc"/>
    <property type="match status" value="1"/>
</dbReference>
<dbReference type="Pfam" id="PF02768">
    <property type="entry name" value="DNA_pol3_beta_3"/>
    <property type="match status" value="1"/>
</dbReference>
<dbReference type="GO" id="GO:0009360">
    <property type="term" value="C:DNA polymerase III complex"/>
    <property type="evidence" value="ECO:0007669"/>
    <property type="project" value="InterPro"/>
</dbReference>